<proteinExistence type="predicted"/>
<name>A0ABN3GTI0_9ACTN</name>
<evidence type="ECO:0008006" key="3">
    <source>
        <dbReference type="Google" id="ProtNLM"/>
    </source>
</evidence>
<organism evidence="1 2">
    <name type="scientific">Dactylosporangium salmoneum</name>
    <dbReference type="NCBI Taxonomy" id="53361"/>
    <lineage>
        <taxon>Bacteria</taxon>
        <taxon>Bacillati</taxon>
        <taxon>Actinomycetota</taxon>
        <taxon>Actinomycetes</taxon>
        <taxon>Micromonosporales</taxon>
        <taxon>Micromonosporaceae</taxon>
        <taxon>Dactylosporangium</taxon>
    </lineage>
</organism>
<dbReference type="Proteomes" id="UP001501444">
    <property type="component" value="Unassembled WGS sequence"/>
</dbReference>
<evidence type="ECO:0000313" key="2">
    <source>
        <dbReference type="Proteomes" id="UP001501444"/>
    </source>
</evidence>
<dbReference type="RefSeq" id="WP_344615359.1">
    <property type="nucleotide sequence ID" value="NZ_BAAARV010000046.1"/>
</dbReference>
<evidence type="ECO:0000313" key="1">
    <source>
        <dbReference type="EMBL" id="GAA2359959.1"/>
    </source>
</evidence>
<dbReference type="EMBL" id="BAAARV010000046">
    <property type="protein sequence ID" value="GAA2359959.1"/>
    <property type="molecule type" value="Genomic_DNA"/>
</dbReference>
<keyword evidence="2" id="KW-1185">Reference proteome</keyword>
<reference evidence="1 2" key="1">
    <citation type="journal article" date="2019" name="Int. J. Syst. Evol. Microbiol.">
        <title>The Global Catalogue of Microorganisms (GCM) 10K type strain sequencing project: providing services to taxonomists for standard genome sequencing and annotation.</title>
        <authorList>
            <consortium name="The Broad Institute Genomics Platform"/>
            <consortium name="The Broad Institute Genome Sequencing Center for Infectious Disease"/>
            <person name="Wu L."/>
            <person name="Ma J."/>
        </authorList>
    </citation>
    <scope>NUCLEOTIDE SEQUENCE [LARGE SCALE GENOMIC DNA]</scope>
    <source>
        <strain evidence="1 2">JCM 3272</strain>
    </source>
</reference>
<comment type="caution">
    <text evidence="1">The sequence shown here is derived from an EMBL/GenBank/DDBJ whole genome shotgun (WGS) entry which is preliminary data.</text>
</comment>
<sequence>MSSPHWRPLNAGTKALVLAVHFDPGAGGPGFADLAGDLAGARLYETLPPRSAGAFDEESEPVAYIRPWLAEIPALGAPVRAVLGYCAGSSLAGILAAQIARAGLGDPPLLVFAPQRVDAATLATEFCAAIDRLAAQLSPDELAAARHSAAAVQGEADLPAAAGALERAYRTAVEAATARLGVAPAMRRQLGDRFATYLAYLVACARAASVQLPAQAVLPHPPGGAAERVLALLAH</sequence>
<protein>
    <recommendedName>
        <fullName evidence="3">Thioesterase domain-containing protein</fullName>
    </recommendedName>
</protein>
<gene>
    <name evidence="1" type="ORF">GCM10010170_054570</name>
</gene>
<accession>A0ABN3GTI0</accession>